<evidence type="ECO:0000256" key="1">
    <source>
        <dbReference type="SAM" id="Phobius"/>
    </source>
</evidence>
<dbReference type="EMBL" id="UYYA01001307">
    <property type="protein sequence ID" value="VDM55284.1"/>
    <property type="molecule type" value="Genomic_DNA"/>
</dbReference>
<evidence type="ECO:0000313" key="3">
    <source>
        <dbReference type="Proteomes" id="UP000267027"/>
    </source>
</evidence>
<keyword evidence="3" id="KW-1185">Reference proteome</keyword>
<proteinExistence type="predicted"/>
<dbReference type="WBParaSite" id="ACOC_0000369801-mRNA-1">
    <property type="protein sequence ID" value="ACOC_0000369801-mRNA-1"/>
    <property type="gene ID" value="ACOC_0000369801"/>
</dbReference>
<keyword evidence="1" id="KW-1133">Transmembrane helix</keyword>
<feature type="transmembrane region" description="Helical" evidence="1">
    <location>
        <begin position="42"/>
        <end position="64"/>
    </location>
</feature>
<name>A0A0R3PH71_ANGCS</name>
<protein>
    <submittedName>
        <fullName evidence="2 4">Uncharacterized protein</fullName>
    </submittedName>
</protein>
<dbReference type="OrthoDB" id="5788478at2759"/>
<evidence type="ECO:0000313" key="2">
    <source>
        <dbReference type="EMBL" id="VDM55284.1"/>
    </source>
</evidence>
<dbReference type="AlphaFoldDB" id="A0A0R3PH71"/>
<keyword evidence="1" id="KW-0812">Transmembrane</keyword>
<sequence length="122" mass="14299">MNERMNESHNLSWMDLFDIRRLINGPTRDFVVTDNGNLFLDYWAFAFLPIIMIGVLVIGICGIYQYKKWRHEKKQIAHLNDFYDICEGATTSHHGKLIVKHPEKAEVADNCYFIVKAFLCLF</sequence>
<evidence type="ECO:0000313" key="4">
    <source>
        <dbReference type="WBParaSite" id="ACOC_0000369801-mRNA-1"/>
    </source>
</evidence>
<keyword evidence="1" id="KW-0472">Membrane</keyword>
<accession>A0A0R3PH71</accession>
<reference evidence="2 3" key="2">
    <citation type="submission" date="2018-11" db="EMBL/GenBank/DDBJ databases">
        <authorList>
            <consortium name="Pathogen Informatics"/>
        </authorList>
    </citation>
    <scope>NUCLEOTIDE SEQUENCE [LARGE SCALE GENOMIC DNA]</scope>
    <source>
        <strain evidence="2 3">Costa Rica</strain>
    </source>
</reference>
<gene>
    <name evidence="2" type="ORF">ACOC_LOCUS3699</name>
</gene>
<organism evidence="4">
    <name type="scientific">Angiostrongylus costaricensis</name>
    <name type="common">Nematode worm</name>
    <dbReference type="NCBI Taxonomy" id="334426"/>
    <lineage>
        <taxon>Eukaryota</taxon>
        <taxon>Metazoa</taxon>
        <taxon>Ecdysozoa</taxon>
        <taxon>Nematoda</taxon>
        <taxon>Chromadorea</taxon>
        <taxon>Rhabditida</taxon>
        <taxon>Rhabditina</taxon>
        <taxon>Rhabditomorpha</taxon>
        <taxon>Strongyloidea</taxon>
        <taxon>Metastrongylidae</taxon>
        <taxon>Angiostrongylus</taxon>
    </lineage>
</organism>
<reference evidence="4" key="1">
    <citation type="submission" date="2017-02" db="UniProtKB">
        <authorList>
            <consortium name="WormBaseParasite"/>
        </authorList>
    </citation>
    <scope>IDENTIFICATION</scope>
</reference>
<dbReference type="Proteomes" id="UP000267027">
    <property type="component" value="Unassembled WGS sequence"/>
</dbReference>